<feature type="compositionally biased region" description="Low complexity" evidence="1">
    <location>
        <begin position="104"/>
        <end position="119"/>
    </location>
</feature>
<dbReference type="Gene3D" id="3.30.1370.10">
    <property type="entry name" value="K Homology domain, type 1"/>
    <property type="match status" value="1"/>
</dbReference>
<dbReference type="GO" id="GO:0003723">
    <property type="term" value="F:RNA binding"/>
    <property type="evidence" value="ECO:0007669"/>
    <property type="project" value="InterPro"/>
</dbReference>
<dbReference type="PANTHER" id="PTHR13360:SF1">
    <property type="entry name" value="ACTIVATING SIGNAL COINTEGRATOR 1 COMPLEX SUBUNIT 1"/>
    <property type="match status" value="1"/>
</dbReference>
<feature type="region of interest" description="Disordered" evidence="1">
    <location>
        <begin position="75"/>
        <end position="183"/>
    </location>
</feature>
<evidence type="ECO:0000313" key="3">
    <source>
        <dbReference type="EMBL" id="PAV87699.1"/>
    </source>
</evidence>
<dbReference type="SMART" id="SM00322">
    <property type="entry name" value="KH"/>
    <property type="match status" value="1"/>
</dbReference>
<dbReference type="AlphaFoldDB" id="A0A2A2LNG0"/>
<feature type="compositionally biased region" description="Low complexity" evidence="1">
    <location>
        <begin position="31"/>
        <end position="41"/>
    </location>
</feature>
<dbReference type="Pfam" id="PF10469">
    <property type="entry name" value="AKAP7_NLS"/>
    <property type="match status" value="1"/>
</dbReference>
<dbReference type="SUPFAM" id="SSF54791">
    <property type="entry name" value="Eukaryotic type KH-domain (KH-domain type I)"/>
    <property type="match status" value="1"/>
</dbReference>
<dbReference type="Gene3D" id="3.90.1140.10">
    <property type="entry name" value="Cyclic phosphodiesterase"/>
    <property type="match status" value="1"/>
</dbReference>
<feature type="domain" description="K Homology" evidence="2">
    <location>
        <begin position="198"/>
        <end position="269"/>
    </location>
</feature>
<evidence type="ECO:0000313" key="4">
    <source>
        <dbReference type="Proteomes" id="UP000218231"/>
    </source>
</evidence>
<keyword evidence="4" id="KW-1185">Reference proteome</keyword>
<sequence>MPFPLQTEIYSIGTRRYRRNPARKEWTNCRGGSSSAAGMSSVDYGDTADLYDDENIEEDDEPASCNIAIERKVEAEPQPAFELVEPKEPKKKVPRQASTQSNHSVEPASVSAADDAPPGFNDPPPGFGPPPGFESIKIQPDNKQKNANEREKKNNKPGQRKNDNDRGRQGQERQDRDKHEVKEFVKCKDDERVSTNGEKWIASFAFPSIFHAKLIGTRRANLDKLEKATSCKVKVPKKDSRWEKDLEIASVGGLDCVTRCLDRLEIVLADCKKKARVTHFVAIPCNTEEVQNRFEAFRIAITGSNEFHVRILHTFKHAICLQESTRKEALFTSAARLHLTIATVWIFDQNDEREVEELLRKMGKEVRKEFKGTNIELALQGVDIMNDDPKEVDVLFARVQGEGVQKIANFVAKKLIESGRAKNEFERVDVKLHMTLMNSRYLAQVGLVGEERMKGRVFAERGEWQSREVRCDYNSREVQGLRIRQTHCGRSKWTRNISIEMTIIQMCLCPLNTTKSATSFYPKLHSIRLAE</sequence>
<dbReference type="STRING" id="2018661.A0A2A2LNG0"/>
<dbReference type="InterPro" id="IPR004087">
    <property type="entry name" value="KH_dom"/>
</dbReference>
<proteinExistence type="predicted"/>
<dbReference type="GO" id="GO:0006307">
    <property type="term" value="P:DNA alkylation repair"/>
    <property type="evidence" value="ECO:0007669"/>
    <property type="project" value="InterPro"/>
</dbReference>
<organism evidence="3 4">
    <name type="scientific">Diploscapter pachys</name>
    <dbReference type="NCBI Taxonomy" id="2018661"/>
    <lineage>
        <taxon>Eukaryota</taxon>
        <taxon>Metazoa</taxon>
        <taxon>Ecdysozoa</taxon>
        <taxon>Nematoda</taxon>
        <taxon>Chromadorea</taxon>
        <taxon>Rhabditida</taxon>
        <taxon>Rhabditina</taxon>
        <taxon>Rhabditomorpha</taxon>
        <taxon>Rhabditoidea</taxon>
        <taxon>Rhabditidae</taxon>
        <taxon>Diploscapter</taxon>
    </lineage>
</organism>
<dbReference type="InterPro" id="IPR036612">
    <property type="entry name" value="KH_dom_type_1_sf"/>
</dbReference>
<feature type="compositionally biased region" description="Pro residues" evidence="1">
    <location>
        <begin position="120"/>
        <end position="132"/>
    </location>
</feature>
<evidence type="ECO:0000259" key="2">
    <source>
        <dbReference type="SMART" id="SM00322"/>
    </source>
</evidence>
<dbReference type="Proteomes" id="UP000218231">
    <property type="component" value="Unassembled WGS sequence"/>
</dbReference>
<evidence type="ECO:0000256" key="1">
    <source>
        <dbReference type="SAM" id="MobiDB-lite"/>
    </source>
</evidence>
<name>A0A2A2LNG0_9BILA</name>
<dbReference type="GO" id="GO:0005634">
    <property type="term" value="C:nucleus"/>
    <property type="evidence" value="ECO:0007669"/>
    <property type="project" value="TreeGrafter"/>
</dbReference>
<dbReference type="CDD" id="cd00105">
    <property type="entry name" value="KH-I"/>
    <property type="match status" value="1"/>
</dbReference>
<dbReference type="InterPro" id="IPR019510">
    <property type="entry name" value="AKAP7-like_phosphoesterase"/>
</dbReference>
<accession>A0A2A2LNG0</accession>
<protein>
    <recommendedName>
        <fullName evidence="2">K Homology domain-containing protein</fullName>
    </recommendedName>
</protein>
<reference evidence="3 4" key="1">
    <citation type="journal article" date="2017" name="Curr. Biol.">
        <title>Genome architecture and evolution of a unichromosomal asexual nematode.</title>
        <authorList>
            <person name="Fradin H."/>
            <person name="Zegar C."/>
            <person name="Gutwein M."/>
            <person name="Lucas J."/>
            <person name="Kovtun M."/>
            <person name="Corcoran D."/>
            <person name="Baugh L.R."/>
            <person name="Kiontke K."/>
            <person name="Gunsalus K."/>
            <person name="Fitch D.H."/>
            <person name="Piano F."/>
        </authorList>
    </citation>
    <scope>NUCLEOTIDE SEQUENCE [LARGE SCALE GENOMIC DNA]</scope>
    <source>
        <strain evidence="3">PF1309</strain>
    </source>
</reference>
<gene>
    <name evidence="3" type="ORF">WR25_03738</name>
</gene>
<dbReference type="OrthoDB" id="277832at2759"/>
<dbReference type="PANTHER" id="PTHR13360">
    <property type="entry name" value="ACTIVATING SIGNAL COINTEGRATOR 1 COMPLEX SUBUNIT 1"/>
    <property type="match status" value="1"/>
</dbReference>
<feature type="region of interest" description="Disordered" evidence="1">
    <location>
        <begin position="25"/>
        <end position="50"/>
    </location>
</feature>
<feature type="compositionally biased region" description="Basic and acidic residues" evidence="1">
    <location>
        <begin position="140"/>
        <end position="183"/>
    </location>
</feature>
<comment type="caution">
    <text evidence="3">The sequence shown here is derived from an EMBL/GenBank/DDBJ whole genome shotgun (WGS) entry which is preliminary data.</text>
</comment>
<dbReference type="InterPro" id="IPR009210">
    <property type="entry name" value="ASCC1"/>
</dbReference>
<dbReference type="EMBL" id="LIAE01006552">
    <property type="protein sequence ID" value="PAV87699.1"/>
    <property type="molecule type" value="Genomic_DNA"/>
</dbReference>
<dbReference type="GO" id="GO:0006355">
    <property type="term" value="P:regulation of DNA-templated transcription"/>
    <property type="evidence" value="ECO:0007669"/>
    <property type="project" value="TreeGrafter"/>
</dbReference>